<feature type="region of interest" description="Disordered" evidence="1">
    <location>
        <begin position="24"/>
        <end position="53"/>
    </location>
</feature>
<reference evidence="3 4" key="1">
    <citation type="submission" date="2023-06" db="EMBL/GenBank/DDBJ databases">
        <title>Sporosarcina sp. nov., isolated from Korean traditional fermented seafood 'Jeotgal'.</title>
        <authorList>
            <person name="Yang A.I."/>
            <person name="Shin N.-R."/>
        </authorList>
    </citation>
    <scope>NUCLEOTIDE SEQUENCE [LARGE SCALE GENOMIC DNA]</scope>
    <source>
        <strain evidence="3 4">KCTC13119</strain>
    </source>
</reference>
<evidence type="ECO:0000313" key="3">
    <source>
        <dbReference type="EMBL" id="MDW0112037.1"/>
    </source>
</evidence>
<keyword evidence="2" id="KW-0732">Signal</keyword>
<evidence type="ECO:0000256" key="1">
    <source>
        <dbReference type="SAM" id="MobiDB-lite"/>
    </source>
</evidence>
<feature type="signal peptide" evidence="2">
    <location>
        <begin position="1"/>
        <end position="22"/>
    </location>
</feature>
<accession>A0ABU4G6N3</accession>
<dbReference type="PROSITE" id="PS51257">
    <property type="entry name" value="PROKAR_LIPOPROTEIN"/>
    <property type="match status" value="1"/>
</dbReference>
<feature type="chain" id="PRO_5046000693" evidence="2">
    <location>
        <begin position="23"/>
        <end position="129"/>
    </location>
</feature>
<evidence type="ECO:0000313" key="4">
    <source>
        <dbReference type="Proteomes" id="UP001282284"/>
    </source>
</evidence>
<organism evidence="3 4">
    <name type="scientific">Sporosarcina saromensis</name>
    <dbReference type="NCBI Taxonomy" id="359365"/>
    <lineage>
        <taxon>Bacteria</taxon>
        <taxon>Bacillati</taxon>
        <taxon>Bacillota</taxon>
        <taxon>Bacilli</taxon>
        <taxon>Bacillales</taxon>
        <taxon>Caryophanaceae</taxon>
        <taxon>Sporosarcina</taxon>
    </lineage>
</organism>
<dbReference type="Proteomes" id="UP001282284">
    <property type="component" value="Unassembled WGS sequence"/>
</dbReference>
<gene>
    <name evidence="3" type="ORF">QT711_02490</name>
</gene>
<proteinExistence type="predicted"/>
<sequence>MKKRLALFCGALLLAGCANDNAEEQVKPDSALESNEQAESPSKDVETNTSADHVADLTDYEEYDVLSSEIDVDAYIASVVEDNEGKRVILFSNEVGEKIYKSIFVKHDQRLKIIDLHDDGLLFNDTINE</sequence>
<comment type="caution">
    <text evidence="3">The sequence shown here is derived from an EMBL/GenBank/DDBJ whole genome shotgun (WGS) entry which is preliminary data.</text>
</comment>
<keyword evidence="4" id="KW-1185">Reference proteome</keyword>
<evidence type="ECO:0000256" key="2">
    <source>
        <dbReference type="SAM" id="SignalP"/>
    </source>
</evidence>
<protein>
    <submittedName>
        <fullName evidence="3">Uncharacterized protein</fullName>
    </submittedName>
</protein>
<name>A0ABU4G6N3_9BACL</name>
<dbReference type="RefSeq" id="WP_317941903.1">
    <property type="nucleotide sequence ID" value="NZ_JAUBDI010000001.1"/>
</dbReference>
<dbReference type="EMBL" id="JAUBDI010000001">
    <property type="protein sequence ID" value="MDW0112037.1"/>
    <property type="molecule type" value="Genomic_DNA"/>
</dbReference>